<keyword evidence="1" id="KW-0547">Nucleotide-binding</keyword>
<dbReference type="Pfam" id="PF00158">
    <property type="entry name" value="Sigma54_activat"/>
    <property type="match status" value="1"/>
</dbReference>
<name>A0A3A8NT05_9BACT</name>
<evidence type="ECO:0000256" key="1">
    <source>
        <dbReference type="ARBA" id="ARBA00022741"/>
    </source>
</evidence>
<reference evidence="5" key="1">
    <citation type="submission" date="2018-09" db="EMBL/GenBank/DDBJ databases">
        <authorList>
            <person name="Livingstone P.G."/>
            <person name="Whitworth D.E."/>
        </authorList>
    </citation>
    <scope>NUCLEOTIDE SEQUENCE [LARGE SCALE GENOMIC DNA]</scope>
    <source>
        <strain evidence="5">CA040B</strain>
    </source>
</reference>
<evidence type="ECO:0000256" key="2">
    <source>
        <dbReference type="ARBA" id="ARBA00022840"/>
    </source>
</evidence>
<dbReference type="SUPFAM" id="SSF52540">
    <property type="entry name" value="P-loop containing nucleoside triphosphate hydrolases"/>
    <property type="match status" value="1"/>
</dbReference>
<feature type="domain" description="Sigma-54 factor interaction" evidence="3">
    <location>
        <begin position="214"/>
        <end position="451"/>
    </location>
</feature>
<evidence type="ECO:0000313" key="5">
    <source>
        <dbReference type="Proteomes" id="UP000273405"/>
    </source>
</evidence>
<protein>
    <recommendedName>
        <fullName evidence="3">Sigma-54 factor interaction domain-containing protein</fullName>
    </recommendedName>
</protein>
<dbReference type="GO" id="GO:0005524">
    <property type="term" value="F:ATP binding"/>
    <property type="evidence" value="ECO:0007669"/>
    <property type="project" value="UniProtKB-KW"/>
</dbReference>
<dbReference type="InterPro" id="IPR003593">
    <property type="entry name" value="AAA+_ATPase"/>
</dbReference>
<dbReference type="PANTHER" id="PTHR32071">
    <property type="entry name" value="TRANSCRIPTIONAL REGULATORY PROTEIN"/>
    <property type="match status" value="1"/>
</dbReference>
<dbReference type="Gene3D" id="3.40.50.300">
    <property type="entry name" value="P-loop containing nucleotide triphosphate hydrolases"/>
    <property type="match status" value="1"/>
</dbReference>
<accession>A0A3A8NT05</accession>
<dbReference type="CDD" id="cd00009">
    <property type="entry name" value="AAA"/>
    <property type="match status" value="1"/>
</dbReference>
<keyword evidence="2" id="KW-0067">ATP-binding</keyword>
<dbReference type="InterPro" id="IPR002078">
    <property type="entry name" value="Sigma_54_int"/>
</dbReference>
<dbReference type="InterPro" id="IPR027417">
    <property type="entry name" value="P-loop_NTPase"/>
</dbReference>
<dbReference type="EMBL" id="RAWG01000052">
    <property type="protein sequence ID" value="RKH44295.1"/>
    <property type="molecule type" value="Genomic_DNA"/>
</dbReference>
<gene>
    <name evidence="4" type="ORF">D7X12_10975</name>
</gene>
<keyword evidence="5" id="KW-1185">Reference proteome</keyword>
<dbReference type="PROSITE" id="PS50045">
    <property type="entry name" value="SIGMA54_INTERACT_4"/>
    <property type="match status" value="1"/>
</dbReference>
<organism evidence="4 5">
    <name type="scientific">Corallococcus sicarius</name>
    <dbReference type="NCBI Taxonomy" id="2316726"/>
    <lineage>
        <taxon>Bacteria</taxon>
        <taxon>Pseudomonadati</taxon>
        <taxon>Myxococcota</taxon>
        <taxon>Myxococcia</taxon>
        <taxon>Myxococcales</taxon>
        <taxon>Cystobacterineae</taxon>
        <taxon>Myxococcaceae</taxon>
        <taxon>Corallococcus</taxon>
    </lineage>
</organism>
<dbReference type="Proteomes" id="UP000273405">
    <property type="component" value="Unassembled WGS sequence"/>
</dbReference>
<dbReference type="AlphaFoldDB" id="A0A3A8NT05"/>
<sequence length="560" mass="63351">MNLSTPVAAAQGAPVLISWIAVNNDPFERSRERSFRLHGGERIEGPTLALLTNSDSEYQGRITDAVLLRQGGDEAAFHTNIYEELVAVLAERCPTLRLHPIVWSGSDPTDHSAIFEFLRECIPQVRRKFPGRELVVHVSPGTPSMQTVWVLMAETGFIEAPFRVVKSFKQEDRQNGKPVVTPVVVGIDTFYKRYMETRPRTDAAQDEVIRWDPARFRSKALADVFREAQRVAPLKVPVLILGERGTGKTTLATWIRAASPYRKASLDDAWPAVACGQYTSETMRTELFGYRKGAFTGADQNRDGLLHTADGDTLFLDELGDIAHDLQRLLIKAIEEGRFQRLGSPEFEKTDFRLITATNLPASELTQRIAPDFFDRVRAFELRLPSLREIPEELDWMWDAVIVGAARRARVHRRYTSLPEKERSRLMTALRAHHLPGNIRDLFRVAWRFLAARADDRWPLPHNEAISYALEALEAPAPHSDESSRMIAQAFAQGRSLPEPLIKQGPVQTEVLVADLRKYLAMELRRVSKAHHLPVDQVADVGERTLRNWLRKDPSDPPES</sequence>
<dbReference type="SMART" id="SM00382">
    <property type="entry name" value="AAA"/>
    <property type="match status" value="1"/>
</dbReference>
<evidence type="ECO:0000313" key="4">
    <source>
        <dbReference type="EMBL" id="RKH44295.1"/>
    </source>
</evidence>
<proteinExistence type="predicted"/>
<evidence type="ECO:0000259" key="3">
    <source>
        <dbReference type="PROSITE" id="PS50045"/>
    </source>
</evidence>
<dbReference type="GO" id="GO:0006355">
    <property type="term" value="P:regulation of DNA-templated transcription"/>
    <property type="evidence" value="ECO:0007669"/>
    <property type="project" value="InterPro"/>
</dbReference>
<comment type="caution">
    <text evidence="4">The sequence shown here is derived from an EMBL/GenBank/DDBJ whole genome shotgun (WGS) entry which is preliminary data.</text>
</comment>